<evidence type="ECO:0000313" key="2">
    <source>
        <dbReference type="EMBL" id="SHM45287.1"/>
    </source>
</evidence>
<evidence type="ECO:0000313" key="3">
    <source>
        <dbReference type="Proteomes" id="UP000186002"/>
    </source>
</evidence>
<keyword evidence="1" id="KW-0472">Membrane</keyword>
<proteinExistence type="predicted"/>
<keyword evidence="1" id="KW-0812">Transmembrane</keyword>
<keyword evidence="3" id="KW-1185">Reference proteome</keyword>
<dbReference type="GO" id="GO:0005886">
    <property type="term" value="C:plasma membrane"/>
    <property type="evidence" value="ECO:0007669"/>
    <property type="project" value="TreeGrafter"/>
</dbReference>
<organism evidence="2 3">
    <name type="scientific">Roseibium suaedae</name>
    <dbReference type="NCBI Taxonomy" id="735517"/>
    <lineage>
        <taxon>Bacteria</taxon>
        <taxon>Pseudomonadati</taxon>
        <taxon>Pseudomonadota</taxon>
        <taxon>Alphaproteobacteria</taxon>
        <taxon>Hyphomicrobiales</taxon>
        <taxon>Stappiaceae</taxon>
        <taxon>Roseibium</taxon>
    </lineage>
</organism>
<sequence length="194" mass="21516">MGFLIDLIVRLHGAVFGFADRMTRGWFLELAARFVFASVLLVYFFNSALTKVGPGLFGFLRPSDGAYAQILPTLMEQLSYDTSRIAFFPYGLIVLLGTWAEFVLPVLVVLGLFTRVASFGMIGFIIVMTFVDITGHGVDAETIGRMFDGNPSSLIADQRLMWIMILLVPALKGAGKISLDAMLVRSRTTRERYT</sequence>
<dbReference type="Proteomes" id="UP000186002">
    <property type="component" value="Unassembled WGS sequence"/>
</dbReference>
<dbReference type="PANTHER" id="PTHR33452:SF1">
    <property type="entry name" value="INNER MEMBRANE PROTEIN YPHA-RELATED"/>
    <property type="match status" value="1"/>
</dbReference>
<feature type="transmembrane region" description="Helical" evidence="1">
    <location>
        <begin position="119"/>
        <end position="138"/>
    </location>
</feature>
<gene>
    <name evidence="2" type="ORF">SAMN05444272_2662</name>
</gene>
<feature type="transmembrane region" description="Helical" evidence="1">
    <location>
        <begin position="87"/>
        <end position="112"/>
    </location>
</feature>
<dbReference type="RefSeq" id="WP_175558036.1">
    <property type="nucleotide sequence ID" value="NZ_FRBW01000002.1"/>
</dbReference>
<dbReference type="AlphaFoldDB" id="A0A1M7IYB6"/>
<dbReference type="EMBL" id="FRBW01000002">
    <property type="protein sequence ID" value="SHM45287.1"/>
    <property type="molecule type" value="Genomic_DNA"/>
</dbReference>
<dbReference type="InterPro" id="IPR051907">
    <property type="entry name" value="DoxX-like_oxidoreductase"/>
</dbReference>
<protein>
    <submittedName>
        <fullName evidence="2">Putative oxidoreductase</fullName>
    </submittedName>
</protein>
<dbReference type="STRING" id="735517.SAMN05444272_2662"/>
<reference evidence="2 3" key="1">
    <citation type="submission" date="2016-11" db="EMBL/GenBank/DDBJ databases">
        <authorList>
            <person name="Jaros S."/>
            <person name="Januszkiewicz K."/>
            <person name="Wedrychowicz H."/>
        </authorList>
    </citation>
    <scope>NUCLEOTIDE SEQUENCE [LARGE SCALE GENOMIC DNA]</scope>
    <source>
        <strain evidence="2 3">DSM 22153</strain>
    </source>
</reference>
<evidence type="ECO:0000256" key="1">
    <source>
        <dbReference type="SAM" id="Phobius"/>
    </source>
</evidence>
<keyword evidence="1" id="KW-1133">Transmembrane helix</keyword>
<feature type="transmembrane region" description="Helical" evidence="1">
    <location>
        <begin position="26"/>
        <end position="45"/>
    </location>
</feature>
<feature type="transmembrane region" description="Helical" evidence="1">
    <location>
        <begin position="160"/>
        <end position="184"/>
    </location>
</feature>
<dbReference type="PANTHER" id="PTHR33452">
    <property type="entry name" value="OXIDOREDUCTASE CATD-RELATED"/>
    <property type="match status" value="1"/>
</dbReference>
<accession>A0A1M7IYB6</accession>
<name>A0A1M7IYB6_9HYPH</name>